<dbReference type="GO" id="GO:0009507">
    <property type="term" value="C:chloroplast"/>
    <property type="evidence" value="ECO:0007669"/>
    <property type="project" value="TreeGrafter"/>
</dbReference>
<evidence type="ECO:0000313" key="3">
    <source>
        <dbReference type="EMBL" id="CAD8664975.1"/>
    </source>
</evidence>
<dbReference type="PANTHER" id="PTHR45288:SF1">
    <property type="entry name" value="THIOREDOXIN FAMILY PROTEIN"/>
    <property type="match status" value="1"/>
</dbReference>
<reference evidence="3" key="1">
    <citation type="submission" date="2021-01" db="EMBL/GenBank/DDBJ databases">
        <authorList>
            <person name="Corre E."/>
            <person name="Pelletier E."/>
            <person name="Niang G."/>
            <person name="Scheremetjew M."/>
            <person name="Finn R."/>
            <person name="Kale V."/>
            <person name="Holt S."/>
            <person name="Cochrane G."/>
            <person name="Meng A."/>
            <person name="Brown T."/>
            <person name="Cohen L."/>
        </authorList>
    </citation>
    <scope>NUCLEOTIDE SEQUENCE</scope>
    <source>
        <strain evidence="3">CCMP722</strain>
    </source>
</reference>
<proteinExistence type="predicted"/>
<dbReference type="AlphaFoldDB" id="A0A7S0R271"/>
<dbReference type="SUPFAM" id="SSF52833">
    <property type="entry name" value="Thioredoxin-like"/>
    <property type="match status" value="2"/>
</dbReference>
<protein>
    <recommendedName>
        <fullName evidence="2">GST N-terminal domain-containing protein</fullName>
    </recommendedName>
</protein>
<dbReference type="Pfam" id="PF13417">
    <property type="entry name" value="GST_N_3"/>
    <property type="match status" value="2"/>
</dbReference>
<evidence type="ECO:0000259" key="2">
    <source>
        <dbReference type="PROSITE" id="PS50404"/>
    </source>
</evidence>
<feature type="domain" description="GST N-terminal" evidence="2">
    <location>
        <begin position="131"/>
        <end position="213"/>
    </location>
</feature>
<organism evidence="3">
    <name type="scientific">Pyramimonas obovata</name>
    <dbReference type="NCBI Taxonomy" id="1411642"/>
    <lineage>
        <taxon>Eukaryota</taxon>
        <taxon>Viridiplantae</taxon>
        <taxon>Chlorophyta</taxon>
        <taxon>Pyramimonadophyceae</taxon>
        <taxon>Pyramimonadales</taxon>
        <taxon>Pyramimonadaceae</taxon>
        <taxon>Pyramimonas</taxon>
        <taxon>Pyramimonas incertae sedis</taxon>
    </lineage>
</organism>
<dbReference type="Gene3D" id="3.40.30.10">
    <property type="entry name" value="Glutaredoxin"/>
    <property type="match status" value="2"/>
</dbReference>
<accession>A0A7S0R271</accession>
<dbReference type="PROSITE" id="PS50404">
    <property type="entry name" value="GST_NTER"/>
    <property type="match status" value="1"/>
</dbReference>
<name>A0A7S0R271_9CHLO</name>
<dbReference type="PANTHER" id="PTHR45288">
    <property type="entry name" value="THIOREDOXIN FAMILY PROTEIN"/>
    <property type="match status" value="1"/>
</dbReference>
<dbReference type="EMBL" id="HBFA01015471">
    <property type="protein sequence ID" value="CAD8664975.1"/>
    <property type="molecule type" value="Transcribed_RNA"/>
</dbReference>
<dbReference type="InterPro" id="IPR004045">
    <property type="entry name" value="Glutathione_S-Trfase_N"/>
</dbReference>
<dbReference type="InterPro" id="IPR036249">
    <property type="entry name" value="Thioredoxin-like_sf"/>
</dbReference>
<feature type="region of interest" description="Disordered" evidence="1">
    <location>
        <begin position="1"/>
        <end position="27"/>
    </location>
</feature>
<gene>
    <name evidence="3" type="ORF">POBO1169_LOCUS7975</name>
</gene>
<evidence type="ECO:0000256" key="1">
    <source>
        <dbReference type="SAM" id="MobiDB-lite"/>
    </source>
</evidence>
<sequence>MQVASMNTKSVHLNPRLSRSNPPTTSRCRALRLTTRAEETSVEYPKVSAPPNFKAPEPQALTVTRPKEQALGLTTGAAALAFRLASGAFVLGWKVESLLKDVPEGQYAMKLGPLKVRDVSTVLGDCPRPAEPLVLYEFEASPPCRKVREVAALLDLTVLYKPCPGAKLGFSDEQFAKAGKRTVPYLEDPNTGVAMFESEDQIDYLLKTYGPKPEDFDPKALWPMRGNFAFFTGALAALVRGMKGLKVQENARPDNTQMKPLELWGYEPSPFVRVVREKMESLALPHLMVNTARGSANRDRMVAKTGRFQVPYLVDPNTGIEMFESCEIVEYLEEVYTVK</sequence>